<evidence type="ECO:0000256" key="3">
    <source>
        <dbReference type="ARBA" id="ARBA00022842"/>
    </source>
</evidence>
<evidence type="ECO:0000256" key="2">
    <source>
        <dbReference type="ARBA" id="ARBA00022723"/>
    </source>
</evidence>
<dbReference type="Gene3D" id="3.20.20.120">
    <property type="entry name" value="Enolase-like C-terminal domain"/>
    <property type="match status" value="1"/>
</dbReference>
<dbReference type="PANTHER" id="PTHR13794">
    <property type="entry name" value="ENOLASE SUPERFAMILY, MANDELATE RACEMASE"/>
    <property type="match status" value="1"/>
</dbReference>
<dbReference type="InterPro" id="IPR013342">
    <property type="entry name" value="Mandelate_racemase_C"/>
</dbReference>
<dbReference type="InterPro" id="IPR029017">
    <property type="entry name" value="Enolase-like_N"/>
</dbReference>
<dbReference type="SUPFAM" id="SSF54826">
    <property type="entry name" value="Enolase N-terminal domain-like"/>
    <property type="match status" value="1"/>
</dbReference>
<dbReference type="GO" id="GO:0016052">
    <property type="term" value="P:carbohydrate catabolic process"/>
    <property type="evidence" value="ECO:0007669"/>
    <property type="project" value="TreeGrafter"/>
</dbReference>
<dbReference type="CDD" id="cd03316">
    <property type="entry name" value="MR_like"/>
    <property type="match status" value="1"/>
</dbReference>
<dbReference type="Pfam" id="PF13378">
    <property type="entry name" value="MR_MLE_C"/>
    <property type="match status" value="1"/>
</dbReference>
<reference evidence="5 6" key="1">
    <citation type="submission" date="2018-07" db="EMBL/GenBank/DDBJ databases">
        <title>Genomic Encyclopedia of Type Strains, Phase III (KMG-III): the genomes of soil and plant-associated and newly described type strains.</title>
        <authorList>
            <person name="Whitman W."/>
        </authorList>
    </citation>
    <scope>NUCLEOTIDE SEQUENCE [LARGE SCALE GENOMIC DNA]</scope>
    <source>
        <strain evidence="5 6">CECT 7287</strain>
    </source>
</reference>
<dbReference type="Gene3D" id="3.30.390.10">
    <property type="entry name" value="Enolase-like, N-terminal domain"/>
    <property type="match status" value="1"/>
</dbReference>
<dbReference type="SUPFAM" id="SSF51604">
    <property type="entry name" value="Enolase C-terminal domain-like"/>
    <property type="match status" value="1"/>
</dbReference>
<sequence>MSELVITNIETIRLSYRYSEEERWQCPGWTTLQRNATLVRIWTNKGLHGIGEVSEDSCIPQSVSSIIDEHFRAMLIGENPFDIEKLWRKMFVRSLHWGRKGGAIKIISGLEIALWDIVGKALNRPVYDLLGGVCRDRVRVYASAGMSNEENELIEEMLRHKEEGYTALKMRIGGNPRGDVEKVRKVRDAIGRDIDLMADAGMSYVDATWDFNTALRVARGLEPADLFWLEEPLINDDIDGYARLASEIDIPIAAGENEYTKYGFKELIARRAVDIVQPDATRSGGIMECKKIAAIADAFQMRMAPHIFTSGVSLMANLHLIVSSPNAIIMEYDRTINPLRDELLVEPLKYENGFVTFPKGIPGLGVNLTDELIEKFKFIPGEILSKGPFTCDHAF</sequence>
<keyword evidence="6" id="KW-1185">Reference proteome</keyword>
<dbReference type="InterPro" id="IPR013341">
    <property type="entry name" value="Mandelate_racemase_N_dom"/>
</dbReference>
<dbReference type="Proteomes" id="UP000256977">
    <property type="component" value="Unassembled WGS sequence"/>
</dbReference>
<gene>
    <name evidence="5" type="ORF">DFP98_13621</name>
</gene>
<evidence type="ECO:0000313" key="5">
    <source>
        <dbReference type="EMBL" id="RED57467.1"/>
    </source>
</evidence>
<feature type="domain" description="Mandelate racemase/muconate lactonizing enzyme C-terminal" evidence="4">
    <location>
        <begin position="150"/>
        <end position="251"/>
    </location>
</feature>
<dbReference type="SFLD" id="SFLDG00179">
    <property type="entry name" value="mandelate_racemase"/>
    <property type="match status" value="1"/>
</dbReference>
<organism evidence="5 6">
    <name type="scientific">Cohnella phaseoli</name>
    <dbReference type="NCBI Taxonomy" id="456490"/>
    <lineage>
        <taxon>Bacteria</taxon>
        <taxon>Bacillati</taxon>
        <taxon>Bacillota</taxon>
        <taxon>Bacilli</taxon>
        <taxon>Bacillales</taxon>
        <taxon>Paenibacillaceae</taxon>
        <taxon>Cohnella</taxon>
    </lineage>
</organism>
<dbReference type="EMBL" id="QRDZ01000036">
    <property type="protein sequence ID" value="RED57467.1"/>
    <property type="molecule type" value="Genomic_DNA"/>
</dbReference>
<dbReference type="Pfam" id="PF02746">
    <property type="entry name" value="MR_MLE_N"/>
    <property type="match status" value="1"/>
</dbReference>
<dbReference type="PANTHER" id="PTHR13794:SF58">
    <property type="entry name" value="MITOCHONDRIAL ENOLASE SUPERFAMILY MEMBER 1"/>
    <property type="match status" value="1"/>
</dbReference>
<name>A0A3D9I6S9_9BACL</name>
<keyword evidence="5" id="KW-0413">Isomerase</keyword>
<dbReference type="InterPro" id="IPR036849">
    <property type="entry name" value="Enolase-like_C_sf"/>
</dbReference>
<dbReference type="InterPro" id="IPR029065">
    <property type="entry name" value="Enolase_C-like"/>
</dbReference>
<dbReference type="SMART" id="SM00922">
    <property type="entry name" value="MR_MLE"/>
    <property type="match status" value="1"/>
</dbReference>
<accession>A0A3D9I6S9</accession>
<dbReference type="GO" id="GO:0016836">
    <property type="term" value="F:hydro-lyase activity"/>
    <property type="evidence" value="ECO:0007669"/>
    <property type="project" value="TreeGrafter"/>
</dbReference>
<comment type="caution">
    <text evidence="5">The sequence shown here is derived from an EMBL/GenBank/DDBJ whole genome shotgun (WGS) entry which is preliminary data.</text>
</comment>
<keyword evidence="3" id="KW-0460">Magnesium</keyword>
<keyword evidence="2" id="KW-0479">Metal-binding</keyword>
<dbReference type="RefSeq" id="WP_116064670.1">
    <property type="nucleotide sequence ID" value="NZ_QRDZ01000036.1"/>
</dbReference>
<dbReference type="AlphaFoldDB" id="A0A3D9I6S9"/>
<dbReference type="InterPro" id="IPR046945">
    <property type="entry name" value="RHMD-like"/>
</dbReference>
<dbReference type="GO" id="GO:0016853">
    <property type="term" value="F:isomerase activity"/>
    <property type="evidence" value="ECO:0007669"/>
    <property type="project" value="UniProtKB-KW"/>
</dbReference>
<evidence type="ECO:0000313" key="6">
    <source>
        <dbReference type="Proteomes" id="UP000256977"/>
    </source>
</evidence>
<proteinExistence type="predicted"/>
<evidence type="ECO:0000256" key="1">
    <source>
        <dbReference type="ARBA" id="ARBA00001946"/>
    </source>
</evidence>
<dbReference type="GO" id="GO:0000287">
    <property type="term" value="F:magnesium ion binding"/>
    <property type="evidence" value="ECO:0007669"/>
    <property type="project" value="TreeGrafter"/>
</dbReference>
<dbReference type="SFLD" id="SFLDS00001">
    <property type="entry name" value="Enolase"/>
    <property type="match status" value="1"/>
</dbReference>
<protein>
    <submittedName>
        <fullName evidence="5">D-arabinonate dehydratase/D-galactarolactone cycloisomerase</fullName>
    </submittedName>
</protein>
<comment type="cofactor">
    <cofactor evidence="1">
        <name>Mg(2+)</name>
        <dbReference type="ChEBI" id="CHEBI:18420"/>
    </cofactor>
</comment>
<evidence type="ECO:0000259" key="4">
    <source>
        <dbReference type="SMART" id="SM00922"/>
    </source>
</evidence>
<dbReference type="OrthoDB" id="9775391at2"/>